<organism evidence="1 2">
    <name type="scientific">Pseudoclavibacter helvolus</name>
    <dbReference type="NCBI Taxonomy" id="255205"/>
    <lineage>
        <taxon>Bacteria</taxon>
        <taxon>Bacillati</taxon>
        <taxon>Actinomycetota</taxon>
        <taxon>Actinomycetes</taxon>
        <taxon>Micrococcales</taxon>
        <taxon>Microbacteriaceae</taxon>
        <taxon>Pseudoclavibacter</taxon>
    </lineage>
</organism>
<evidence type="ECO:0000313" key="1">
    <source>
        <dbReference type="EMBL" id="MBB2956812.1"/>
    </source>
</evidence>
<dbReference type="EMBL" id="JACHWJ010000001">
    <property type="protein sequence ID" value="MBB2956812.1"/>
    <property type="molecule type" value="Genomic_DNA"/>
</dbReference>
<protein>
    <submittedName>
        <fullName evidence="1">Uncharacterized protein</fullName>
    </submittedName>
</protein>
<keyword evidence="2" id="KW-1185">Reference proteome</keyword>
<dbReference type="RefSeq" id="WP_183623267.1">
    <property type="nucleotide sequence ID" value="NZ_JACHWJ010000001.1"/>
</dbReference>
<dbReference type="Proteomes" id="UP000545286">
    <property type="component" value="Unassembled WGS sequence"/>
</dbReference>
<reference evidence="1 2" key="1">
    <citation type="submission" date="2020-08" db="EMBL/GenBank/DDBJ databases">
        <title>Sequencing the genomes of 1000 actinobacteria strains.</title>
        <authorList>
            <person name="Klenk H.-P."/>
        </authorList>
    </citation>
    <scope>NUCLEOTIDE SEQUENCE [LARGE SCALE GENOMIC DNA]</scope>
    <source>
        <strain evidence="1 2">DSM 20419</strain>
    </source>
</reference>
<sequence>MTENVYPTRTPDVAVVSTDLASALADFQSAIARSERAAEGDSNDAEFEALAEVREAGERFVALSQSTLAHHPRPANLGYLFRPVLPVFLVLGTRFHAAAFRDAHGLRNADVVCALVTPESGDWFRAHEVRRVELVFPDGWVPMAAKDVAAANASLARASALNERNGWPVLGVSA</sequence>
<dbReference type="AlphaFoldDB" id="A0A7W4ULS6"/>
<proteinExistence type="predicted"/>
<gene>
    <name evidence="1" type="ORF">FHX72_000924</name>
</gene>
<evidence type="ECO:0000313" key="2">
    <source>
        <dbReference type="Proteomes" id="UP000545286"/>
    </source>
</evidence>
<accession>A0A7W4ULS6</accession>
<comment type="caution">
    <text evidence="1">The sequence shown here is derived from an EMBL/GenBank/DDBJ whole genome shotgun (WGS) entry which is preliminary data.</text>
</comment>
<name>A0A7W4ULS6_9MICO</name>